<evidence type="ECO:0000256" key="1">
    <source>
        <dbReference type="SAM" id="Phobius"/>
    </source>
</evidence>
<evidence type="ECO:0000313" key="2">
    <source>
        <dbReference type="EMBL" id="AYW92585.1"/>
    </source>
</evidence>
<feature type="transmembrane region" description="Helical" evidence="1">
    <location>
        <begin position="20"/>
        <end position="39"/>
    </location>
</feature>
<keyword evidence="1" id="KW-1133">Transmembrane helix</keyword>
<reference evidence="2" key="1">
    <citation type="submission" date="2018-11" db="EMBL/GenBank/DDBJ databases">
        <title>FDA dAtabase for Regulatory Grade micrObial Sequences (FDA-ARGOS): Supporting development and validation of Infectious Disease Dx tests.</title>
        <authorList>
            <person name="Bliska J."/>
            <person name="Cleland M.-M."/>
            <person name="Tallon L."/>
            <person name="Sadzewicz L."/>
            <person name="Zhao X."/>
            <person name="Vavikolanu K."/>
            <person name="Mehta A."/>
            <person name="Aluvathingal J."/>
            <person name="Nadendla S."/>
            <person name="Yan Y."/>
            <person name="Sichtig H."/>
        </authorList>
    </citation>
    <scope>NUCLEOTIDE SEQUENCE [LARGE SCALE GENOMIC DNA]</scope>
    <source>
        <strain evidence="2">FDAARGOS_581</strain>
    </source>
</reference>
<evidence type="ECO:0000313" key="3">
    <source>
        <dbReference type="Proteomes" id="UP000268669"/>
    </source>
</evidence>
<keyword evidence="1" id="KW-0472">Membrane</keyword>
<keyword evidence="1" id="KW-0812">Transmembrane</keyword>
<proteinExistence type="predicted"/>
<protein>
    <submittedName>
        <fullName evidence="2">Uncharacterized protein</fullName>
    </submittedName>
</protein>
<keyword evidence="3" id="KW-1185">Reference proteome</keyword>
<gene>
    <name evidence="2" type="ORF">EGX47_15650</name>
</gene>
<accession>A0ABN5R8E0</accession>
<dbReference type="Proteomes" id="UP000268669">
    <property type="component" value="Chromosome"/>
</dbReference>
<organism evidence="2 3">
    <name type="scientific">Yersinia pseudotuberculosis</name>
    <dbReference type="NCBI Taxonomy" id="633"/>
    <lineage>
        <taxon>Bacteria</taxon>
        <taxon>Pseudomonadati</taxon>
        <taxon>Pseudomonadota</taxon>
        <taxon>Gammaproteobacteria</taxon>
        <taxon>Enterobacterales</taxon>
        <taxon>Yersiniaceae</taxon>
        <taxon>Yersinia</taxon>
    </lineage>
</organism>
<sequence length="73" mass="8749">MSVIGYQFDVSVTRYWDIFLFYFYYLSIINNELFIFIVVRQKMKIQAGWYNSDSTAETRNYPITAVIHHLAIL</sequence>
<dbReference type="EMBL" id="CP033713">
    <property type="protein sequence ID" value="AYW92585.1"/>
    <property type="molecule type" value="Genomic_DNA"/>
</dbReference>
<name>A0ABN5R8E0_YERPU</name>